<keyword evidence="4" id="KW-1185">Reference proteome</keyword>
<dbReference type="InterPro" id="IPR005151">
    <property type="entry name" value="Tail-specific_protease"/>
</dbReference>
<dbReference type="InterPro" id="IPR052766">
    <property type="entry name" value="S41A_metabolite_peptidase"/>
</dbReference>
<dbReference type="Gene3D" id="3.90.226.10">
    <property type="entry name" value="2-enoyl-CoA Hydratase, Chain A, domain 1"/>
    <property type="match status" value="1"/>
</dbReference>
<protein>
    <recommendedName>
        <fullName evidence="2">Tail specific protease domain-containing protein</fullName>
    </recommendedName>
</protein>
<dbReference type="SUPFAM" id="SSF52096">
    <property type="entry name" value="ClpP/crotonase"/>
    <property type="match status" value="1"/>
</dbReference>
<feature type="domain" description="Tail specific protease" evidence="2">
    <location>
        <begin position="348"/>
        <end position="537"/>
    </location>
</feature>
<proteinExistence type="predicted"/>
<gene>
    <name evidence="3" type="ORF">BLNAU_13310</name>
</gene>
<name>A0ABQ9XGV6_9EUKA</name>
<feature type="transmembrane region" description="Helical" evidence="1">
    <location>
        <begin position="718"/>
        <end position="745"/>
    </location>
</feature>
<accession>A0ABQ9XGV6</accession>
<dbReference type="Pfam" id="PF03572">
    <property type="entry name" value="Peptidase_S41"/>
    <property type="match status" value="1"/>
</dbReference>
<evidence type="ECO:0000313" key="3">
    <source>
        <dbReference type="EMBL" id="KAK2951698.1"/>
    </source>
</evidence>
<dbReference type="InterPro" id="IPR029045">
    <property type="entry name" value="ClpP/crotonase-like_dom_sf"/>
</dbReference>
<organism evidence="3 4">
    <name type="scientific">Blattamonas nauphoetae</name>
    <dbReference type="NCBI Taxonomy" id="2049346"/>
    <lineage>
        <taxon>Eukaryota</taxon>
        <taxon>Metamonada</taxon>
        <taxon>Preaxostyla</taxon>
        <taxon>Oxymonadida</taxon>
        <taxon>Blattamonas</taxon>
    </lineage>
</organism>
<reference evidence="3 4" key="1">
    <citation type="journal article" date="2022" name="bioRxiv">
        <title>Genomics of Preaxostyla Flagellates Illuminates Evolutionary Transitions and the Path Towards Mitochondrial Loss.</title>
        <authorList>
            <person name="Novak L.V.F."/>
            <person name="Treitli S.C."/>
            <person name="Pyrih J."/>
            <person name="Halakuc P."/>
            <person name="Pipaliya S.V."/>
            <person name="Vacek V."/>
            <person name="Brzon O."/>
            <person name="Soukal P."/>
            <person name="Eme L."/>
            <person name="Dacks J.B."/>
            <person name="Karnkowska A."/>
            <person name="Elias M."/>
            <person name="Hampl V."/>
        </authorList>
    </citation>
    <scope>NUCLEOTIDE SEQUENCE [LARGE SCALE GENOMIC DNA]</scope>
    <source>
        <strain evidence="3">NAU3</strain>
        <tissue evidence="3">Gut</tissue>
    </source>
</reference>
<sequence length="779" mass="88940">MFILFLHLLSNVVADNPCELTSRKLYKVSEAVTCLRTLTKGVNDTELNSMPDTIKQYMDSYIFRDLLGNLSGPYQNLKMDLFDEIDKINVDRFETAMDYYEALMTLIKRLKDPHTLFTPPCRFYFFFALPYSFDAVPDPLSSTNISMYARFVSNRRLTESYLASGGIDITDKKITRISLNGEYFLENETASVTIAKWADEHVVFSKDPSARFHRALFYDFSHRDASMYESPLTDEILVEYEDSQTGLSVVKLPFYSYVRAPISKLEDICPLYEPETHKSKYLPLSTQLSQQIIDDREWEAFSDRFQYPPEYLVKDRMTPSDFLSTDQPFLVLANTSEFYAVIHESSNFALIKLHSFLPPDRSKFSSKLTAALLEIVQKKVSFLILDVRGNGGGYPQLAFQLASIFLPSAYPHYGIYDLKVNKVNDVISQVPEDNMVHRDPKTNEQLDPMEYYQRRVNRTFISANGTTFVSEYLQPYMMDQSSPDYFYELRHKLEKHTPTSPLFERSQLYVVTDGLCGSACAGFVKRLQENKAARVIGLGGSPTATSPLFDSTSYSGGSVFSSSSILAIKEEMPELNISQLPPTMFRSSAKITWTRHEIFSFEYKEREEQTVLEFKKHPVDVAIPFYANPHDMSEEALHSLYSCLAPQLGKCVPNEISVELVGCKYWKTMRHALFGYKCDEETGLFNTSKCYFSRCDDGYYKKGNVCVAYPGTQKANNIWWIVLIASLSVVLVIGLAAIVCGFYHIHSTRRKLKKASDQEKQPINTSKITGYSSTFTGEI</sequence>
<keyword evidence="1" id="KW-0472">Membrane</keyword>
<evidence type="ECO:0000313" key="4">
    <source>
        <dbReference type="Proteomes" id="UP001281761"/>
    </source>
</evidence>
<evidence type="ECO:0000259" key="2">
    <source>
        <dbReference type="Pfam" id="PF03572"/>
    </source>
</evidence>
<evidence type="ECO:0000256" key="1">
    <source>
        <dbReference type="SAM" id="Phobius"/>
    </source>
</evidence>
<dbReference type="PANTHER" id="PTHR37049:SF4">
    <property type="entry name" value="RHODANESE DOMAIN-CONTAINING PROTEIN"/>
    <property type="match status" value="1"/>
</dbReference>
<comment type="caution">
    <text evidence="3">The sequence shown here is derived from an EMBL/GenBank/DDBJ whole genome shotgun (WGS) entry which is preliminary data.</text>
</comment>
<dbReference type="PANTHER" id="PTHR37049">
    <property type="entry name" value="PEPTIDASE S41 FAMILY PROTEIN"/>
    <property type="match status" value="1"/>
</dbReference>
<dbReference type="Proteomes" id="UP001281761">
    <property type="component" value="Unassembled WGS sequence"/>
</dbReference>
<dbReference type="EMBL" id="JARBJD010000114">
    <property type="protein sequence ID" value="KAK2951698.1"/>
    <property type="molecule type" value="Genomic_DNA"/>
</dbReference>
<keyword evidence="1" id="KW-1133">Transmembrane helix</keyword>
<keyword evidence="1" id="KW-0812">Transmembrane</keyword>